<dbReference type="EMBL" id="JAWDJW010000976">
    <property type="protein sequence ID" value="KAK3079688.1"/>
    <property type="molecule type" value="Genomic_DNA"/>
</dbReference>
<sequence length="62" mass="6717">MFLSSLVQKAQAFIDPSLATLDPGSNQGLSQITLDRDQSRLPDSRNPLYEVTGGFALCPPHT</sequence>
<accession>A0ACC3DT43</accession>
<feature type="non-terminal residue" evidence="1">
    <location>
        <position position="62"/>
    </location>
</feature>
<name>A0ACC3DT43_9PEZI</name>
<protein>
    <submittedName>
        <fullName evidence="1">Uncharacterized protein</fullName>
    </submittedName>
</protein>
<keyword evidence="2" id="KW-1185">Reference proteome</keyword>
<evidence type="ECO:0000313" key="1">
    <source>
        <dbReference type="EMBL" id="KAK3079688.1"/>
    </source>
</evidence>
<proteinExistence type="predicted"/>
<comment type="caution">
    <text evidence="1">The sequence shown here is derived from an EMBL/GenBank/DDBJ whole genome shotgun (WGS) entry which is preliminary data.</text>
</comment>
<dbReference type="Proteomes" id="UP001186974">
    <property type="component" value="Unassembled WGS sequence"/>
</dbReference>
<evidence type="ECO:0000313" key="2">
    <source>
        <dbReference type="Proteomes" id="UP001186974"/>
    </source>
</evidence>
<organism evidence="1 2">
    <name type="scientific">Coniosporium uncinatum</name>
    <dbReference type="NCBI Taxonomy" id="93489"/>
    <lineage>
        <taxon>Eukaryota</taxon>
        <taxon>Fungi</taxon>
        <taxon>Dikarya</taxon>
        <taxon>Ascomycota</taxon>
        <taxon>Pezizomycotina</taxon>
        <taxon>Dothideomycetes</taxon>
        <taxon>Dothideomycetes incertae sedis</taxon>
        <taxon>Coniosporium</taxon>
    </lineage>
</organism>
<gene>
    <name evidence="1" type="ORF">LTS18_004129</name>
</gene>
<reference evidence="1" key="1">
    <citation type="submission" date="2024-09" db="EMBL/GenBank/DDBJ databases">
        <title>Black Yeasts Isolated from many extreme environments.</title>
        <authorList>
            <person name="Coleine C."/>
            <person name="Stajich J.E."/>
            <person name="Selbmann L."/>
        </authorList>
    </citation>
    <scope>NUCLEOTIDE SEQUENCE</scope>
    <source>
        <strain evidence="1">CCFEE 5737</strain>
    </source>
</reference>